<keyword evidence="6" id="KW-1185">Reference proteome</keyword>
<dbReference type="Pfam" id="PF12852">
    <property type="entry name" value="Cupin_6"/>
    <property type="match status" value="1"/>
</dbReference>
<dbReference type="InterPro" id="IPR050204">
    <property type="entry name" value="AraC_XylS_family_regulators"/>
</dbReference>
<reference evidence="6" key="1">
    <citation type="journal article" date="2019" name="Int. J. Syst. Evol. Microbiol.">
        <title>The Global Catalogue of Microorganisms (GCM) 10K type strain sequencing project: providing services to taxonomists for standard genome sequencing and annotation.</title>
        <authorList>
            <consortium name="The Broad Institute Genomics Platform"/>
            <consortium name="The Broad Institute Genome Sequencing Center for Infectious Disease"/>
            <person name="Wu L."/>
            <person name="Ma J."/>
        </authorList>
    </citation>
    <scope>NUCLEOTIDE SEQUENCE [LARGE SCALE GENOMIC DNA]</scope>
    <source>
        <strain evidence="6">DT43</strain>
    </source>
</reference>
<dbReference type="InterPro" id="IPR011051">
    <property type="entry name" value="RmlC_Cupin_sf"/>
</dbReference>
<dbReference type="SUPFAM" id="SSF46689">
    <property type="entry name" value="Homeodomain-like"/>
    <property type="match status" value="2"/>
</dbReference>
<dbReference type="PROSITE" id="PS00041">
    <property type="entry name" value="HTH_ARAC_FAMILY_1"/>
    <property type="match status" value="1"/>
</dbReference>
<dbReference type="PRINTS" id="PR00032">
    <property type="entry name" value="HTHARAC"/>
</dbReference>
<dbReference type="InterPro" id="IPR032783">
    <property type="entry name" value="AraC_lig"/>
</dbReference>
<dbReference type="PROSITE" id="PS01124">
    <property type="entry name" value="HTH_ARAC_FAMILY_2"/>
    <property type="match status" value="1"/>
</dbReference>
<evidence type="ECO:0000259" key="4">
    <source>
        <dbReference type="PROSITE" id="PS01124"/>
    </source>
</evidence>
<dbReference type="InterPro" id="IPR020449">
    <property type="entry name" value="Tscrpt_reg_AraC-type_HTH"/>
</dbReference>
<evidence type="ECO:0000313" key="5">
    <source>
        <dbReference type="EMBL" id="MFC4472300.1"/>
    </source>
</evidence>
<dbReference type="InterPro" id="IPR018062">
    <property type="entry name" value="HTH_AraC-typ_CS"/>
</dbReference>
<dbReference type="EMBL" id="JBHSFG010000116">
    <property type="protein sequence ID" value="MFC4472300.1"/>
    <property type="molecule type" value="Genomic_DNA"/>
</dbReference>
<comment type="caution">
    <text evidence="5">The sequence shown here is derived from an EMBL/GenBank/DDBJ whole genome shotgun (WGS) entry which is preliminary data.</text>
</comment>
<name>A0ABV8Z7T4_9ACTN</name>
<dbReference type="SMART" id="SM00342">
    <property type="entry name" value="HTH_ARAC"/>
    <property type="match status" value="1"/>
</dbReference>
<dbReference type="PANTHER" id="PTHR46796">
    <property type="entry name" value="HTH-TYPE TRANSCRIPTIONAL ACTIVATOR RHAS-RELATED"/>
    <property type="match status" value="1"/>
</dbReference>
<organism evidence="5 6">
    <name type="scientific">Streptomyces xiangluensis</name>
    <dbReference type="NCBI Taxonomy" id="2665720"/>
    <lineage>
        <taxon>Bacteria</taxon>
        <taxon>Bacillati</taxon>
        <taxon>Actinomycetota</taxon>
        <taxon>Actinomycetes</taxon>
        <taxon>Kitasatosporales</taxon>
        <taxon>Streptomycetaceae</taxon>
        <taxon>Streptomyces</taxon>
    </lineage>
</organism>
<accession>A0ABV8Z7T4</accession>
<proteinExistence type="predicted"/>
<keyword evidence="3" id="KW-0804">Transcription</keyword>
<sequence length="293" mass="32179">MRLNEVIGSVRIGRAEACSVRESGSWGMRYPPMTGSGFHMVLRGSAWLITADNPPRELAAGDVVLTPFGAQHGLSHMPASLDDLPPAVMKEDLANPDRVDVEFLCGAYWLGHGRVHRFLRSLPDVIAVSPDYEGDPQLRLLAELFDAHLSDTGPGAGVTRPALLDLVLTHVLRQWLVQNRAADWLDISDPAISTALRDLHAAPHRRWTVQQLSETAGMSRTAFTKRFSALVGQPPMAYLTGWRLTYAARLLRETDAPLAAIAHQVGYSTEFAFGAAFRREYGISPGRFRQSAS</sequence>
<dbReference type="SUPFAM" id="SSF51182">
    <property type="entry name" value="RmlC-like cupins"/>
    <property type="match status" value="1"/>
</dbReference>
<keyword evidence="1" id="KW-0805">Transcription regulation</keyword>
<keyword evidence="2" id="KW-0238">DNA-binding</keyword>
<dbReference type="InterPro" id="IPR009057">
    <property type="entry name" value="Homeodomain-like_sf"/>
</dbReference>
<dbReference type="Proteomes" id="UP001596012">
    <property type="component" value="Unassembled WGS sequence"/>
</dbReference>
<feature type="domain" description="HTH araC/xylS-type" evidence="4">
    <location>
        <begin position="193"/>
        <end position="291"/>
    </location>
</feature>
<dbReference type="InterPro" id="IPR018060">
    <property type="entry name" value="HTH_AraC"/>
</dbReference>
<protein>
    <submittedName>
        <fullName evidence="5">AraC family transcriptional regulator</fullName>
    </submittedName>
</protein>
<dbReference type="Gene3D" id="1.10.10.60">
    <property type="entry name" value="Homeodomain-like"/>
    <property type="match status" value="2"/>
</dbReference>
<dbReference type="RefSeq" id="WP_386355859.1">
    <property type="nucleotide sequence ID" value="NZ_JBHSFG010000116.1"/>
</dbReference>
<evidence type="ECO:0000256" key="2">
    <source>
        <dbReference type="ARBA" id="ARBA00023125"/>
    </source>
</evidence>
<evidence type="ECO:0000313" key="6">
    <source>
        <dbReference type="Proteomes" id="UP001596012"/>
    </source>
</evidence>
<gene>
    <name evidence="5" type="ORF">ACFPH6_48855</name>
</gene>
<evidence type="ECO:0000256" key="1">
    <source>
        <dbReference type="ARBA" id="ARBA00023015"/>
    </source>
</evidence>
<dbReference type="PANTHER" id="PTHR46796:SF13">
    <property type="entry name" value="HTH-TYPE TRANSCRIPTIONAL ACTIVATOR RHAS"/>
    <property type="match status" value="1"/>
</dbReference>
<dbReference type="Pfam" id="PF12833">
    <property type="entry name" value="HTH_18"/>
    <property type="match status" value="1"/>
</dbReference>
<evidence type="ECO:0000256" key="3">
    <source>
        <dbReference type="ARBA" id="ARBA00023163"/>
    </source>
</evidence>